<sequence length="55" mass="6269">MAKVAFSNIDLKPIIIFEAPSNNFKSEQLLNFEFQQPVENTVSESETCVIYFLSP</sequence>
<gene>
    <name evidence="1" type="ORF">ANSO36C_31000</name>
</gene>
<dbReference type="EMBL" id="AP025732">
    <property type="protein sequence ID" value="BDI17298.1"/>
    <property type="molecule type" value="Genomic_DNA"/>
</dbReference>
<accession>A0ABN6Q7B7</accession>
<dbReference type="Proteomes" id="UP001055453">
    <property type="component" value="Chromosome"/>
</dbReference>
<name>A0ABN6Q7B7_NOSCO</name>
<evidence type="ECO:0000313" key="2">
    <source>
        <dbReference type="Proteomes" id="UP001055453"/>
    </source>
</evidence>
<proteinExistence type="predicted"/>
<evidence type="ECO:0000313" key="1">
    <source>
        <dbReference type="EMBL" id="BDI17298.1"/>
    </source>
</evidence>
<protein>
    <submittedName>
        <fullName evidence="1">Uncharacterized protein</fullName>
    </submittedName>
</protein>
<organism evidence="1 2">
    <name type="scientific">Nostoc cf. commune SO-36</name>
    <dbReference type="NCBI Taxonomy" id="449208"/>
    <lineage>
        <taxon>Bacteria</taxon>
        <taxon>Bacillati</taxon>
        <taxon>Cyanobacteriota</taxon>
        <taxon>Cyanophyceae</taxon>
        <taxon>Nostocales</taxon>
        <taxon>Nostocaceae</taxon>
        <taxon>Nostoc</taxon>
    </lineage>
</organism>
<reference evidence="1" key="1">
    <citation type="submission" date="2022-04" db="EMBL/GenBank/DDBJ databases">
        <title>Complete genome sequence of a cyanobacterium, Nostoc sp. SO-36, isolated in Antarctica.</title>
        <authorList>
            <person name="Kanesaki Y."/>
            <person name="Effendi D."/>
            <person name="Sakamoto T."/>
            <person name="Ohtani S."/>
            <person name="Awai K."/>
        </authorList>
    </citation>
    <scope>NUCLEOTIDE SEQUENCE</scope>
    <source>
        <strain evidence="1">SO-36</strain>
    </source>
</reference>
<keyword evidence="2" id="KW-1185">Reference proteome</keyword>